<dbReference type="Proteomes" id="UP000714420">
    <property type="component" value="Unassembled WGS sequence"/>
</dbReference>
<keyword evidence="2" id="KW-1185">Reference proteome</keyword>
<dbReference type="EMBL" id="JABKKF010000006">
    <property type="protein sequence ID" value="NPD92230.1"/>
    <property type="molecule type" value="Genomic_DNA"/>
</dbReference>
<comment type="caution">
    <text evidence="1">The sequence shown here is derived from an EMBL/GenBank/DDBJ whole genome shotgun (WGS) entry which is preliminary data.</text>
</comment>
<evidence type="ECO:0008006" key="3">
    <source>
        <dbReference type="Google" id="ProtNLM"/>
    </source>
</evidence>
<reference evidence="1 2" key="1">
    <citation type="submission" date="2020-05" db="EMBL/GenBank/DDBJ databases">
        <title>Distinct polysaccharide utilization as determinants for interspecies competition between intestinal Prevotella spp.</title>
        <authorList>
            <person name="Galvez E.J.C."/>
            <person name="Iljazovic A."/>
            <person name="Strowig T."/>
        </authorList>
    </citation>
    <scope>NUCLEOTIDE SEQUENCE [LARGE SCALE GENOMIC DNA]</scope>
    <source>
        <strain evidence="1 2">PMUR</strain>
    </source>
</reference>
<protein>
    <recommendedName>
        <fullName evidence="3">CD-NTase-associated protein 12/Pycsar effector protein TIR domain-containing protein</fullName>
    </recommendedName>
</protein>
<organism evidence="1 2">
    <name type="scientific">Xylanibacter muris</name>
    <dbReference type="NCBI Taxonomy" id="2736290"/>
    <lineage>
        <taxon>Bacteria</taxon>
        <taxon>Pseudomonadati</taxon>
        <taxon>Bacteroidota</taxon>
        <taxon>Bacteroidia</taxon>
        <taxon>Bacteroidales</taxon>
        <taxon>Prevotellaceae</taxon>
        <taxon>Xylanibacter</taxon>
    </lineage>
</organism>
<gene>
    <name evidence="1" type="ORF">HPS56_07700</name>
</gene>
<evidence type="ECO:0000313" key="2">
    <source>
        <dbReference type="Proteomes" id="UP000714420"/>
    </source>
</evidence>
<dbReference type="RefSeq" id="WP_172275581.1">
    <property type="nucleotide sequence ID" value="NZ_CASGMU010000014.1"/>
</dbReference>
<accession>A0ABX2APU6</accession>
<name>A0ABX2APU6_9BACT</name>
<evidence type="ECO:0000313" key="1">
    <source>
        <dbReference type="EMBL" id="NPD92230.1"/>
    </source>
</evidence>
<proteinExistence type="predicted"/>
<sequence length="437" mass="50512">MSTEIMGSQYKVFFSWQSEDKKSRKTLDVALQNAVEALNDRGIRLEIDPSTLGESGMPSIDQTILRKIDASDIFLADVTPVINYQKTSGNGMQVSKEVPNPNVLLELGYAMSALGVGYVIVAARQGNWGPENMPFDINHRAIYSFTSSNCDLTSRILEVIEYIKRNGRHRHLDKSYLINWIEKQYEKLRPSKPVIEPVISEKSTLFFRRRMAEAFPGYRGLVEFQKIRDIQRHLSKLLDSPIQFKKSIIGVNDPIWWFRAGCALNITNFRHLNRRKFLIEWDELVIRRIVAFIDNGRYYLNYVYVEAQGEKPTGLYNHYTSERIKALKEDLGGFVDEEYAIYKRCAFFCKKVTKQEEDDGSTKILGRLIKMKREYVETMCRFLTDYNFIIAAKGSASNNAVFDRTSGDYFKGLLDGTISIEAFHEYMMQFPKPNNEM</sequence>